<keyword evidence="5 8" id="KW-0658">Purine biosynthesis</keyword>
<dbReference type="UniPathway" id="UPA00074">
    <property type="reaction ID" value="UER00127"/>
</dbReference>
<evidence type="ECO:0000313" key="10">
    <source>
        <dbReference type="EMBL" id="SEJ35051.1"/>
    </source>
</evidence>
<evidence type="ECO:0000256" key="1">
    <source>
        <dbReference type="ARBA" id="ARBA00011738"/>
    </source>
</evidence>
<feature type="binding site" evidence="8">
    <location>
        <position position="286"/>
    </location>
    <ligand>
        <name>N(1)-(5-phospho-beta-D-ribosyl)glycinamide</name>
        <dbReference type="ChEBI" id="CHEBI:143788"/>
    </ligand>
</feature>
<feature type="binding site" evidence="8">
    <location>
        <begin position="22"/>
        <end position="23"/>
    </location>
    <ligand>
        <name>N(1)-(5-phospho-beta-D-ribosyl)glycinamide</name>
        <dbReference type="ChEBI" id="CHEBI:143788"/>
    </ligand>
</feature>
<feature type="binding site" evidence="8">
    <location>
        <position position="279"/>
    </location>
    <ligand>
        <name>Mg(2+)</name>
        <dbReference type="ChEBI" id="CHEBI:18420"/>
    </ligand>
</feature>
<dbReference type="EC" id="6.3.1.21" evidence="8"/>
<comment type="similarity">
    <text evidence="8">Belongs to the PurK/PurT family.</text>
</comment>
<dbReference type="FunFam" id="3.30.1490.20:FF:000013">
    <property type="entry name" value="Formate-dependent phosphoribosylglycinamide formyltransferase"/>
    <property type="match status" value="1"/>
</dbReference>
<gene>
    <name evidence="8" type="primary">purT</name>
    <name evidence="10" type="ORF">SAMN05216201_107147</name>
</gene>
<comment type="catalytic activity">
    <reaction evidence="8">
        <text>N(1)-(5-phospho-beta-D-ribosyl)glycinamide + formate + ATP = N(2)-formyl-N(1)-(5-phospho-beta-D-ribosyl)glycinamide + ADP + phosphate + H(+)</text>
        <dbReference type="Rhea" id="RHEA:24829"/>
        <dbReference type="ChEBI" id="CHEBI:15378"/>
        <dbReference type="ChEBI" id="CHEBI:15740"/>
        <dbReference type="ChEBI" id="CHEBI:30616"/>
        <dbReference type="ChEBI" id="CHEBI:43474"/>
        <dbReference type="ChEBI" id="CHEBI:143788"/>
        <dbReference type="ChEBI" id="CHEBI:147286"/>
        <dbReference type="ChEBI" id="CHEBI:456216"/>
        <dbReference type="EC" id="6.3.1.21"/>
    </reaction>
</comment>
<keyword evidence="11" id="KW-1185">Reference proteome</keyword>
<keyword evidence="7 8" id="KW-0460">Magnesium</keyword>
<feature type="binding site" evidence="8">
    <location>
        <position position="203"/>
    </location>
    <ligand>
        <name>ATP</name>
        <dbReference type="ChEBI" id="CHEBI:30616"/>
    </ligand>
</feature>
<feature type="binding site" evidence="8">
    <location>
        <position position="82"/>
    </location>
    <ligand>
        <name>N(1)-(5-phospho-beta-D-ribosyl)glycinamide</name>
        <dbReference type="ChEBI" id="CHEBI:143788"/>
    </ligand>
</feature>
<dbReference type="Gene3D" id="3.40.50.20">
    <property type="match status" value="1"/>
</dbReference>
<dbReference type="GO" id="GO:0006189">
    <property type="term" value="P:'de novo' IMP biosynthetic process"/>
    <property type="evidence" value="ECO:0007669"/>
    <property type="project" value="UniProtKB-UniRule"/>
</dbReference>
<evidence type="ECO:0000256" key="3">
    <source>
        <dbReference type="ARBA" id="ARBA00022723"/>
    </source>
</evidence>
<feature type="binding site" evidence="8">
    <location>
        <begin position="160"/>
        <end position="165"/>
    </location>
    <ligand>
        <name>ATP</name>
        <dbReference type="ChEBI" id="CHEBI:30616"/>
    </ligand>
</feature>
<dbReference type="InterPro" id="IPR048740">
    <property type="entry name" value="PurT_C"/>
</dbReference>
<dbReference type="SUPFAM" id="SSF52440">
    <property type="entry name" value="PreATP-grasp domain"/>
    <property type="match status" value="1"/>
</dbReference>
<reference evidence="11" key="1">
    <citation type="submission" date="2016-10" db="EMBL/GenBank/DDBJ databases">
        <authorList>
            <person name="Varghese N."/>
            <person name="Submissions S."/>
        </authorList>
    </citation>
    <scope>NUCLEOTIDE SEQUENCE [LARGE SCALE GENOMIC DNA]</scope>
    <source>
        <strain evidence="11">LMG 25967</strain>
    </source>
</reference>
<dbReference type="InterPro" id="IPR054350">
    <property type="entry name" value="PurT/PurK_preATP-grasp"/>
</dbReference>
<dbReference type="GO" id="GO:0004644">
    <property type="term" value="F:phosphoribosylglycinamide formyltransferase activity"/>
    <property type="evidence" value="ECO:0007669"/>
    <property type="project" value="UniProtKB-UniRule"/>
</dbReference>
<protein>
    <recommendedName>
        <fullName evidence="8">Formate-dependent phosphoribosylglycinamide formyltransferase</fullName>
        <ecNumber evidence="8">6.3.1.21</ecNumber>
    </recommendedName>
    <alternativeName>
        <fullName evidence="8">5'-phosphoribosylglycinamide transformylase 2</fullName>
    </alternativeName>
    <alternativeName>
        <fullName evidence="8">Formate-dependent GAR transformylase</fullName>
    </alternativeName>
    <alternativeName>
        <fullName evidence="8">GAR transformylase 2</fullName>
        <shortName evidence="8">GART 2</shortName>
    </alternativeName>
    <alternativeName>
        <fullName evidence="8">Non-folate glycinamide ribonucleotide transformylase</fullName>
    </alternativeName>
    <alternativeName>
        <fullName evidence="8">Phosphoribosylglycinamide formyltransferase 2</fullName>
    </alternativeName>
</protein>
<dbReference type="InterPro" id="IPR011761">
    <property type="entry name" value="ATP-grasp"/>
</dbReference>
<dbReference type="HAMAP" id="MF_01643">
    <property type="entry name" value="PurT"/>
    <property type="match status" value="1"/>
</dbReference>
<name>A0A1H6Y1B5_9PSED</name>
<dbReference type="InterPro" id="IPR005862">
    <property type="entry name" value="PurT"/>
</dbReference>
<comment type="subunit">
    <text evidence="1 8">Homodimer.</text>
</comment>
<dbReference type="Pfam" id="PF02222">
    <property type="entry name" value="ATP-grasp"/>
    <property type="match status" value="1"/>
</dbReference>
<dbReference type="Proteomes" id="UP000242930">
    <property type="component" value="Unassembled WGS sequence"/>
</dbReference>
<feature type="binding site" evidence="8">
    <location>
        <position position="114"/>
    </location>
    <ligand>
        <name>ATP</name>
        <dbReference type="ChEBI" id="CHEBI:30616"/>
    </ligand>
</feature>
<evidence type="ECO:0000256" key="2">
    <source>
        <dbReference type="ARBA" id="ARBA00022598"/>
    </source>
</evidence>
<comment type="pathway">
    <text evidence="8">Purine metabolism; IMP biosynthesis via de novo pathway; N(2)-formyl-N(1)-(5-phospho-D-ribosyl)glycinamide from N(1)-(5-phospho-D-ribosyl)glycinamide (formate route): step 1/1.</text>
</comment>
<evidence type="ECO:0000256" key="8">
    <source>
        <dbReference type="HAMAP-Rule" id="MF_01643"/>
    </source>
</evidence>
<dbReference type="GO" id="GO:0005524">
    <property type="term" value="F:ATP binding"/>
    <property type="evidence" value="ECO:0007669"/>
    <property type="project" value="UniProtKB-UniRule"/>
</dbReference>
<dbReference type="GO" id="GO:0000287">
    <property type="term" value="F:magnesium ion binding"/>
    <property type="evidence" value="ECO:0007669"/>
    <property type="project" value="UniProtKB-UniRule"/>
</dbReference>
<keyword evidence="3 8" id="KW-0479">Metal-binding</keyword>
<feature type="binding site" evidence="8">
    <location>
        <begin position="195"/>
        <end position="198"/>
    </location>
    <ligand>
        <name>ATP</name>
        <dbReference type="ChEBI" id="CHEBI:30616"/>
    </ligand>
</feature>
<dbReference type="STRING" id="915471.SAMN05216201_107147"/>
<organism evidence="10 11">
    <name type="scientific">Pseudomonas linyingensis</name>
    <dbReference type="NCBI Taxonomy" id="915471"/>
    <lineage>
        <taxon>Bacteria</taxon>
        <taxon>Pseudomonadati</taxon>
        <taxon>Pseudomonadota</taxon>
        <taxon>Gammaproteobacteria</taxon>
        <taxon>Pseudomonadales</taxon>
        <taxon>Pseudomonadaceae</taxon>
        <taxon>Pseudomonas</taxon>
    </lineage>
</organism>
<keyword evidence="6 8" id="KW-0067">ATP-binding</keyword>
<evidence type="ECO:0000256" key="6">
    <source>
        <dbReference type="ARBA" id="ARBA00022840"/>
    </source>
</evidence>
<dbReference type="Pfam" id="PF21244">
    <property type="entry name" value="PurT_C"/>
    <property type="match status" value="1"/>
</dbReference>
<keyword evidence="2 8" id="KW-0436">Ligase</keyword>
<dbReference type="RefSeq" id="WP_090310666.1">
    <property type="nucleotide sequence ID" value="NZ_FNZE01000007.1"/>
</dbReference>
<dbReference type="GO" id="GO:0043815">
    <property type="term" value="F:phosphoribosylglycinamide formyltransferase 2 activity"/>
    <property type="evidence" value="ECO:0007669"/>
    <property type="project" value="UniProtKB-UniRule"/>
</dbReference>
<sequence length="393" mass="42214">MTMIGTPLSPSATRVLLCGSGELGKEVVIELQRLGCEVIAVDRYANAPAMQVAHRSHVISMLDGAALRAVIEQEQPHYIVPEIEAIATDTLVELEAEGFTVVPTARAAKLTMNREGIRRLAAEELGLPTSPYRFADSFADYAAAVAELGFPCVVKPIMSSSGKGQSLLRGEADVQKAWDYAQEGGRAGKGRVIVEGFIDFDYEITLLTVRHIGGTTFCAPVGHRQEKGDYQESWQPQAMSPVALAESERIARAVTESLGGRGLFGVELFIKGEQVWFSEVSPRPHDTGLVTLISQDLSEFALHARAILGLPIPAIRQFGPSASAVILVEGESREVRFGNLGAALAEPDTALRLFGKPEVSGQRRMGVALARDESIEAARAKALRAAQAVTVEL</sequence>
<dbReference type="NCBIfam" id="NF006766">
    <property type="entry name" value="PRK09288.1"/>
    <property type="match status" value="1"/>
</dbReference>
<evidence type="ECO:0000256" key="7">
    <source>
        <dbReference type="ARBA" id="ARBA00022842"/>
    </source>
</evidence>
<dbReference type="Pfam" id="PF22660">
    <property type="entry name" value="RS_preATP-grasp-like"/>
    <property type="match status" value="1"/>
</dbReference>
<evidence type="ECO:0000313" key="11">
    <source>
        <dbReference type="Proteomes" id="UP000242930"/>
    </source>
</evidence>
<dbReference type="SUPFAM" id="SSF56059">
    <property type="entry name" value="Glutathione synthetase ATP-binding domain-like"/>
    <property type="match status" value="1"/>
</dbReference>
<dbReference type="NCBIfam" id="TIGR01142">
    <property type="entry name" value="purT"/>
    <property type="match status" value="1"/>
</dbReference>
<feature type="binding site" evidence="8">
    <location>
        <position position="267"/>
    </location>
    <ligand>
        <name>Mg(2+)</name>
        <dbReference type="ChEBI" id="CHEBI:18420"/>
    </ligand>
</feature>
<feature type="binding site" evidence="8">
    <location>
        <begin position="363"/>
        <end position="364"/>
    </location>
    <ligand>
        <name>N(1)-(5-phospho-beta-D-ribosyl)glycinamide</name>
        <dbReference type="ChEBI" id="CHEBI:143788"/>
    </ligand>
</feature>
<dbReference type="Gene3D" id="3.30.470.20">
    <property type="entry name" value="ATP-grasp fold, B domain"/>
    <property type="match status" value="1"/>
</dbReference>
<dbReference type="Gene3D" id="3.30.1490.20">
    <property type="entry name" value="ATP-grasp fold, A domain"/>
    <property type="match status" value="1"/>
</dbReference>
<feature type="binding site" evidence="8">
    <location>
        <position position="155"/>
    </location>
    <ligand>
        <name>ATP</name>
        <dbReference type="ChEBI" id="CHEBI:30616"/>
    </ligand>
</feature>
<dbReference type="PANTHER" id="PTHR43055:SF1">
    <property type="entry name" value="FORMATE-DEPENDENT PHOSPHORIBOSYLGLYCINAMIDE FORMYLTRANSFERASE"/>
    <property type="match status" value="1"/>
</dbReference>
<evidence type="ECO:0000259" key="9">
    <source>
        <dbReference type="PROSITE" id="PS50975"/>
    </source>
</evidence>
<dbReference type="FunFam" id="3.30.470.20:FF:000027">
    <property type="entry name" value="Formate-dependent phosphoribosylglycinamide formyltransferase"/>
    <property type="match status" value="1"/>
</dbReference>
<dbReference type="EMBL" id="FNZE01000007">
    <property type="protein sequence ID" value="SEJ35051.1"/>
    <property type="molecule type" value="Genomic_DNA"/>
</dbReference>
<keyword evidence="10" id="KW-0808">Transferase</keyword>
<dbReference type="InterPro" id="IPR003135">
    <property type="entry name" value="ATP-grasp_carboxylate-amine"/>
</dbReference>
<keyword evidence="4 8" id="KW-0547">Nucleotide-binding</keyword>
<dbReference type="InterPro" id="IPR016185">
    <property type="entry name" value="PreATP-grasp_dom_sf"/>
</dbReference>
<feature type="domain" description="ATP-grasp" evidence="9">
    <location>
        <begin position="119"/>
        <end position="308"/>
    </location>
</feature>
<dbReference type="OrthoDB" id="9804625at2"/>
<comment type="function">
    <text evidence="8">Involved in the de novo purine biosynthesis. Catalyzes the transfer of formate to 5-phospho-ribosyl-glycinamide (GAR), producing 5-phospho-ribosyl-N-formylglycinamide (FGAR). Formate is provided by PurU via hydrolysis of 10-formyl-tetrahydrofolate.</text>
</comment>
<dbReference type="FunFam" id="3.40.50.20:FF:000007">
    <property type="entry name" value="Formate-dependent phosphoribosylglycinamide formyltransferase"/>
    <property type="match status" value="1"/>
</dbReference>
<feature type="binding site" evidence="8">
    <location>
        <position position="356"/>
    </location>
    <ligand>
        <name>N(1)-(5-phospho-beta-D-ribosyl)glycinamide</name>
        <dbReference type="ChEBI" id="CHEBI:143788"/>
    </ligand>
</feature>
<evidence type="ECO:0000256" key="4">
    <source>
        <dbReference type="ARBA" id="ARBA00022741"/>
    </source>
</evidence>
<evidence type="ECO:0000256" key="5">
    <source>
        <dbReference type="ARBA" id="ARBA00022755"/>
    </source>
</evidence>
<dbReference type="AlphaFoldDB" id="A0A1H6Y1B5"/>
<proteinExistence type="inferred from homology"/>
<dbReference type="PANTHER" id="PTHR43055">
    <property type="entry name" value="FORMATE-DEPENDENT PHOSPHORIBOSYLGLYCINAMIDE FORMYLTRANSFERASE"/>
    <property type="match status" value="1"/>
</dbReference>
<dbReference type="GO" id="GO:0005829">
    <property type="term" value="C:cytosol"/>
    <property type="evidence" value="ECO:0007669"/>
    <property type="project" value="TreeGrafter"/>
</dbReference>
<dbReference type="PROSITE" id="PS50975">
    <property type="entry name" value="ATP_GRASP"/>
    <property type="match status" value="1"/>
</dbReference>
<accession>A0A1H6Y1B5</accession>
<dbReference type="InterPro" id="IPR013815">
    <property type="entry name" value="ATP_grasp_subdomain_1"/>
</dbReference>